<evidence type="ECO:0000259" key="2">
    <source>
        <dbReference type="Pfam" id="PF00568"/>
    </source>
</evidence>
<comment type="caution">
    <text evidence="3">The sequence shown here is derived from an EMBL/GenBank/DDBJ whole genome shotgun (WGS) entry which is preliminary data.</text>
</comment>
<dbReference type="OrthoDB" id="5842926at2759"/>
<feature type="domain" description="WH1" evidence="2">
    <location>
        <begin position="73"/>
        <end position="167"/>
    </location>
</feature>
<dbReference type="Pfam" id="PF00568">
    <property type="entry name" value="WH1"/>
    <property type="match status" value="1"/>
</dbReference>
<sequence>MFGGDDDDDFTPGSSSKLASLFGAGKSSQEGNTSLTYTAPKQPKKGQLESQSVKGQAVGQVGGPTVSSRAKLSIITVKAVHAYKLADGNYNAQGKLGAAVLGNAVSRVYQLLLYKGKQQHITSACISPSFQFVVQANNYATFYDDQMQNWSVMFESSGDATEFAKEVGLARSNALGEQGDHNFMTQDLLFGVGSTATEGDIVDVWYIVFPLTAGKLGGGEHHRLREAAESEAEEGELGGGAGWSGKGLQAHDNIATSPCGPMEG</sequence>
<dbReference type="PANTHER" id="PTHR44927">
    <property type="entry name" value="FK506-BINDING PROTEIN 15"/>
    <property type="match status" value="1"/>
</dbReference>
<feature type="compositionally biased region" description="Polar residues" evidence="1">
    <location>
        <begin position="26"/>
        <end position="39"/>
    </location>
</feature>
<evidence type="ECO:0000256" key="1">
    <source>
        <dbReference type="SAM" id="MobiDB-lite"/>
    </source>
</evidence>
<name>A0A2J7PJ21_9NEOP</name>
<gene>
    <name evidence="3" type="ORF">B7P43_G10823</name>
</gene>
<reference evidence="3 4" key="1">
    <citation type="submission" date="2017-12" db="EMBL/GenBank/DDBJ databases">
        <title>Hemimetabolous genomes reveal molecular basis of termite eusociality.</title>
        <authorList>
            <person name="Harrison M.C."/>
            <person name="Jongepier E."/>
            <person name="Robertson H.M."/>
            <person name="Arning N."/>
            <person name="Bitard-Feildel T."/>
            <person name="Chao H."/>
            <person name="Childers C.P."/>
            <person name="Dinh H."/>
            <person name="Doddapaneni H."/>
            <person name="Dugan S."/>
            <person name="Gowin J."/>
            <person name="Greiner C."/>
            <person name="Han Y."/>
            <person name="Hu H."/>
            <person name="Hughes D.S.T."/>
            <person name="Huylmans A.-K."/>
            <person name="Kemena C."/>
            <person name="Kremer L.P.M."/>
            <person name="Lee S.L."/>
            <person name="Lopez-Ezquerra A."/>
            <person name="Mallet L."/>
            <person name="Monroy-Kuhn J.M."/>
            <person name="Moser A."/>
            <person name="Murali S.C."/>
            <person name="Muzny D.M."/>
            <person name="Otani S."/>
            <person name="Piulachs M.-D."/>
            <person name="Poelchau M."/>
            <person name="Qu J."/>
            <person name="Schaub F."/>
            <person name="Wada-Katsumata A."/>
            <person name="Worley K.C."/>
            <person name="Xie Q."/>
            <person name="Ylla G."/>
            <person name="Poulsen M."/>
            <person name="Gibbs R.A."/>
            <person name="Schal C."/>
            <person name="Richards S."/>
            <person name="Belles X."/>
            <person name="Korb J."/>
            <person name="Bornberg-Bauer E."/>
        </authorList>
    </citation>
    <scope>NUCLEOTIDE SEQUENCE [LARGE SCALE GENOMIC DNA]</scope>
    <source>
        <tissue evidence="3">Whole body</tissue>
    </source>
</reference>
<accession>A0A2J7PJ21</accession>
<evidence type="ECO:0000313" key="4">
    <source>
        <dbReference type="Proteomes" id="UP000235965"/>
    </source>
</evidence>
<dbReference type="EMBL" id="NEVH01024952">
    <property type="protein sequence ID" value="PNF16303.1"/>
    <property type="molecule type" value="Genomic_DNA"/>
</dbReference>
<evidence type="ECO:0000313" key="3">
    <source>
        <dbReference type="EMBL" id="PNF16303.1"/>
    </source>
</evidence>
<organism evidence="3 4">
    <name type="scientific">Cryptotermes secundus</name>
    <dbReference type="NCBI Taxonomy" id="105785"/>
    <lineage>
        <taxon>Eukaryota</taxon>
        <taxon>Metazoa</taxon>
        <taxon>Ecdysozoa</taxon>
        <taxon>Arthropoda</taxon>
        <taxon>Hexapoda</taxon>
        <taxon>Insecta</taxon>
        <taxon>Pterygota</taxon>
        <taxon>Neoptera</taxon>
        <taxon>Polyneoptera</taxon>
        <taxon>Dictyoptera</taxon>
        <taxon>Blattodea</taxon>
        <taxon>Blattoidea</taxon>
        <taxon>Termitoidae</taxon>
        <taxon>Kalotermitidae</taxon>
        <taxon>Cryptotermitinae</taxon>
        <taxon>Cryptotermes</taxon>
    </lineage>
</organism>
<dbReference type="InterPro" id="IPR000697">
    <property type="entry name" value="WH1/EVH1_dom"/>
</dbReference>
<dbReference type="AlphaFoldDB" id="A0A2J7PJ21"/>
<feature type="region of interest" description="Disordered" evidence="1">
    <location>
        <begin position="226"/>
        <end position="264"/>
    </location>
</feature>
<proteinExistence type="predicted"/>
<feature type="compositionally biased region" description="Acidic residues" evidence="1">
    <location>
        <begin position="1"/>
        <end position="10"/>
    </location>
</feature>
<keyword evidence="4" id="KW-1185">Reference proteome</keyword>
<dbReference type="PANTHER" id="PTHR44927:SF1">
    <property type="entry name" value="FK506-BINDING PROTEIN 15"/>
    <property type="match status" value="1"/>
</dbReference>
<protein>
    <recommendedName>
        <fullName evidence="2">WH1 domain-containing protein</fullName>
    </recommendedName>
</protein>
<dbReference type="Proteomes" id="UP000235965">
    <property type="component" value="Unassembled WGS sequence"/>
</dbReference>
<feature type="region of interest" description="Disordered" evidence="1">
    <location>
        <begin position="1"/>
        <end position="64"/>
    </location>
</feature>